<dbReference type="Pfam" id="PF22638">
    <property type="entry name" value="FlgK_D1"/>
    <property type="match status" value="1"/>
</dbReference>
<dbReference type="InterPro" id="IPR010810">
    <property type="entry name" value="Flagellin_hook_IN_motif"/>
</dbReference>
<comment type="similarity">
    <text evidence="3">Belongs to the flagella basal body rod proteins family.</text>
</comment>
<keyword evidence="6" id="KW-0975">Bacterial flagellum</keyword>
<dbReference type="PANTHER" id="PTHR30033">
    <property type="entry name" value="FLAGELLAR HOOK-ASSOCIATED PROTEIN 1"/>
    <property type="match status" value="1"/>
</dbReference>
<protein>
    <recommendedName>
        <fullName evidence="4">Flagellar hook-associated protein 1</fullName>
    </recommendedName>
</protein>
<dbReference type="PANTHER" id="PTHR30033:SF1">
    <property type="entry name" value="FLAGELLAR HOOK-ASSOCIATED PROTEIN 1"/>
    <property type="match status" value="1"/>
</dbReference>
<keyword evidence="5" id="KW-0964">Secreted</keyword>
<dbReference type="InterPro" id="IPR053927">
    <property type="entry name" value="FlgK_helical"/>
</dbReference>
<dbReference type="PROSITE" id="PS00588">
    <property type="entry name" value="FLAGELLA_BB_ROD"/>
    <property type="match status" value="1"/>
</dbReference>
<evidence type="ECO:0000256" key="1">
    <source>
        <dbReference type="ARBA" id="ARBA00004117"/>
    </source>
</evidence>
<dbReference type="InterPro" id="IPR010930">
    <property type="entry name" value="Flg_bb/hook_C_dom"/>
</dbReference>
<feature type="domain" description="Flagellar basal body rod protein N-terminal" evidence="7">
    <location>
        <begin position="4"/>
        <end position="33"/>
    </location>
</feature>
<gene>
    <name evidence="10" type="primary">flgK</name>
    <name evidence="10" type="ORF">D1114_06655</name>
</gene>
<reference evidence="10 11" key="1">
    <citation type="submission" date="2018-08" db="EMBL/GenBank/DDBJ databases">
        <title>Draft genome sequence of Rhodobacter sphaeroides FY.</title>
        <authorList>
            <person name="Rayyan A."/>
            <person name="Meyer T.E."/>
            <person name="Kyndt J.A."/>
        </authorList>
    </citation>
    <scope>NUCLEOTIDE SEQUENCE [LARGE SCALE GENOMIC DNA]</scope>
    <source>
        <strain evidence="10 11">FY</strain>
    </source>
</reference>
<keyword evidence="10" id="KW-0966">Cell projection</keyword>
<dbReference type="InterPro" id="IPR001444">
    <property type="entry name" value="Flag_bb_rod_N"/>
</dbReference>
<evidence type="ECO:0000313" key="10">
    <source>
        <dbReference type="EMBL" id="RHZ96388.1"/>
    </source>
</evidence>
<dbReference type="GO" id="GO:0044780">
    <property type="term" value="P:bacterial-type flagellum assembly"/>
    <property type="evidence" value="ECO:0007669"/>
    <property type="project" value="InterPro"/>
</dbReference>
<dbReference type="RefSeq" id="WP_118999646.1">
    <property type="nucleotide sequence ID" value="NZ_QWGP01000005.1"/>
</dbReference>
<dbReference type="GO" id="GO:0009424">
    <property type="term" value="C:bacterial-type flagellum hook"/>
    <property type="evidence" value="ECO:0007669"/>
    <property type="project" value="InterPro"/>
</dbReference>
<evidence type="ECO:0000259" key="8">
    <source>
        <dbReference type="Pfam" id="PF06429"/>
    </source>
</evidence>
<dbReference type="GO" id="GO:0009425">
    <property type="term" value="C:bacterial-type flagellum basal body"/>
    <property type="evidence" value="ECO:0007669"/>
    <property type="project" value="UniProtKB-SubCell"/>
</dbReference>
<dbReference type="SUPFAM" id="SSF64518">
    <property type="entry name" value="Phase 1 flagellin"/>
    <property type="match status" value="2"/>
</dbReference>
<keyword evidence="10" id="KW-0969">Cilium</keyword>
<evidence type="ECO:0000256" key="3">
    <source>
        <dbReference type="ARBA" id="ARBA00009677"/>
    </source>
</evidence>
<dbReference type="GO" id="GO:0005198">
    <property type="term" value="F:structural molecule activity"/>
    <property type="evidence" value="ECO:0007669"/>
    <property type="project" value="InterPro"/>
</dbReference>
<evidence type="ECO:0000259" key="9">
    <source>
        <dbReference type="Pfam" id="PF22638"/>
    </source>
</evidence>
<feature type="domain" description="Flagellar hook-associated protein FlgK helical" evidence="9">
    <location>
        <begin position="96"/>
        <end position="321"/>
    </location>
</feature>
<dbReference type="NCBIfam" id="TIGR02492">
    <property type="entry name" value="flgK_ends"/>
    <property type="match status" value="1"/>
</dbReference>
<accession>A0AAX1UMN1</accession>
<dbReference type="Pfam" id="PF00460">
    <property type="entry name" value="Flg_bb_rod"/>
    <property type="match status" value="1"/>
</dbReference>
<feature type="domain" description="Flagellar basal-body/hook protein C-terminal" evidence="8">
    <location>
        <begin position="1323"/>
        <end position="1361"/>
    </location>
</feature>
<dbReference type="GO" id="GO:0005576">
    <property type="term" value="C:extracellular region"/>
    <property type="evidence" value="ECO:0007669"/>
    <property type="project" value="UniProtKB-SubCell"/>
</dbReference>
<dbReference type="InterPro" id="IPR019776">
    <property type="entry name" value="Flagellar_basal_body_rod_CS"/>
</dbReference>
<dbReference type="InterPro" id="IPR002371">
    <property type="entry name" value="FlgK"/>
</dbReference>
<proteinExistence type="inferred from homology"/>
<dbReference type="Pfam" id="PF07196">
    <property type="entry name" value="Flagellin_IN"/>
    <property type="match status" value="1"/>
</dbReference>
<dbReference type="Proteomes" id="UP000266305">
    <property type="component" value="Unassembled WGS sequence"/>
</dbReference>
<dbReference type="EMBL" id="QWGP01000005">
    <property type="protein sequence ID" value="RHZ96388.1"/>
    <property type="molecule type" value="Genomic_DNA"/>
</dbReference>
<keyword evidence="10" id="KW-0282">Flagellum</keyword>
<evidence type="ECO:0000256" key="4">
    <source>
        <dbReference type="ARBA" id="ARBA00016244"/>
    </source>
</evidence>
<evidence type="ECO:0000256" key="2">
    <source>
        <dbReference type="ARBA" id="ARBA00004613"/>
    </source>
</evidence>
<name>A0AAX1UMN1_CERSP</name>
<organism evidence="10 11">
    <name type="scientific">Cereibacter sphaeroides</name>
    <name type="common">Rhodobacter sphaeroides</name>
    <dbReference type="NCBI Taxonomy" id="1063"/>
    <lineage>
        <taxon>Bacteria</taxon>
        <taxon>Pseudomonadati</taxon>
        <taxon>Pseudomonadota</taxon>
        <taxon>Alphaproteobacteria</taxon>
        <taxon>Rhodobacterales</taxon>
        <taxon>Paracoccaceae</taxon>
        <taxon>Cereibacter</taxon>
    </lineage>
</organism>
<evidence type="ECO:0000259" key="7">
    <source>
        <dbReference type="Pfam" id="PF00460"/>
    </source>
</evidence>
<evidence type="ECO:0000256" key="6">
    <source>
        <dbReference type="ARBA" id="ARBA00023143"/>
    </source>
</evidence>
<comment type="subcellular location">
    <subcellularLocation>
        <location evidence="1">Bacterial flagellum basal body</location>
    </subcellularLocation>
    <subcellularLocation>
        <location evidence="2">Secreted</location>
    </subcellularLocation>
</comment>
<evidence type="ECO:0000256" key="5">
    <source>
        <dbReference type="ARBA" id="ARBA00022525"/>
    </source>
</evidence>
<evidence type="ECO:0000313" key="11">
    <source>
        <dbReference type="Proteomes" id="UP000266305"/>
    </source>
</evidence>
<sequence length="1363" mass="133199">MSILDIARSGLLSYRSALSVTAENIANVNTEGYVRREAVLAQVPGGQISPTSAATSGQGVRVEDVRRAFDGLVAQRLRTAEGAAASAETLDTTAGALESLFLAGAGSVPEALTGFFDALNGLGATPRDGALRQVVLAAGQTLASSFTTVASGLAGLRDEVAGLAGQTAAEASQTLRQLAELNGRMTGAQQSALNPLLDERDRLLGELSRTVGVQASFDALGRTTVTLGSAPGGPLLLEGTAASTLGVAEAGGLVLEVTRAGATLQSRQITGGSLQGYASALSAVDNAGAELDALARQLVAEMNTVHAQGIDQAGARGGDLFALEGWQVAADAGNRGTGGASVVAFDTATAPGPLTLLHDAAAGLWHAYDAGGTLLGSGAETLALPGLTLQMTGAAMDGDRLTVSPRQGRALDMRFLLTDTRQIAAAAPYIVSAASGNAGSAQASFVPVTSTLPATGSLGGLLTDAGGADAATLIRAGVVGHIPAGTGSVTLASLGSQSQQEFLLSDPAAAGATTLSFSIGGTVHSFDLTALGATDPATLAAALNAGAVSTGGQTLAELGVTASGSTGRFTLMLGQGDFDAGASVTGSAGTVAGSLTAAEPAGGTIQIITRDGRHIAGTALTAEGAALLLTEANGFLPGAVYDASTLNGAGGTGYRGTGIAGAILPGERVLSLHPADPVAGSSGLLPPASALPSLTLEAAGGLPLPVQLPAGASAAEMAQAINAFGAGIEAEARTGVTIEAPADGTLSFALTGTNLSPVRISGAVAGGRMDALALAVNAVSAATGVRAELSPDGARLLLVQDGGADIGIVGFRHTAGATVTLQGTDAEGSPAGAPLTLSGTADSARFTGELRLSSARGFSADLGGVRQDAAVDPMSGGLVSRGVSGAGGVQTYGFTYDPAFDGAGLSADGTFAQAGSAQYAMTVGSRTVTLDAAAAGVSDGAGVASALAALLRAEAPAATLTGGPVAALPADGRSVSVSYEGQSYTLRMTGGAVAVDGGEPGLLTAAFDATNRLVIRAAGSLDGAGLRIESGAAAAFGLAAADAPVSILTGQPADPAALPASFDIELGGTLYSLTASAGGIAVPAGFPGSAGWDGAGRLVLEVPAAAGALRVPPQAGARAAGLATEGVSVAVSQGALVLTSTTGAPVAASAEAQALAGQRLTLTDLPDEDLIVVMTGTGTLRLAGSLEEAPPSPTPAAVELRVIDAASRQVELFDTATGHSIGSRTLGADGSVTVGGYRITLTGTLATGDRFTLTPATGNSGGGEILDRLVALASGDPATGQGGYGADYMQLQTRIGTQAKAAAGRVSSTAAALEVAERASAAASAVNLDEEAARLIEQQQAYQASSQVFSVAQTLFETLLNAL</sequence>
<comment type="caution">
    <text evidence="10">The sequence shown here is derived from an EMBL/GenBank/DDBJ whole genome shotgun (WGS) entry which is preliminary data.</text>
</comment>
<dbReference type="Pfam" id="PF06429">
    <property type="entry name" value="Flg_bbr_C"/>
    <property type="match status" value="1"/>
</dbReference>